<name>A0A2J6SHD7_9HELO</name>
<dbReference type="STRING" id="1095630.A0A2J6SHD7"/>
<proteinExistence type="predicted"/>
<dbReference type="Gene3D" id="3.40.50.150">
    <property type="entry name" value="Vaccinia Virus protein VP39"/>
    <property type="match status" value="1"/>
</dbReference>
<feature type="region of interest" description="Disordered" evidence="1">
    <location>
        <begin position="160"/>
        <end position="186"/>
    </location>
</feature>
<dbReference type="PANTHER" id="PTHR14614">
    <property type="entry name" value="HEPATOCELLULAR CARCINOMA-ASSOCIATED ANTIGEN"/>
    <property type="match status" value="1"/>
</dbReference>
<dbReference type="OrthoDB" id="2529286at2759"/>
<sequence length="311" mass="33955">MSLEAVLETLGPEVDYPEEESFLLFSQSIPSQNLGFVDSKATILDLSIGDRDLTIHQSPTILSSNRGGGTTGAGRVEGLQAWNWLTTAVVWKITPLFASWITHPSNLLFKHGILNTTSTILELGCGISGVIGLTLGPLIESYILTDQEYVMKYLNRNLGENQADSSSSASKSRKSTSKMKKDVMRPTSTNAVSNIIAKPLDWETDQVTSSLTGNGMKISFDAVIACDCIYNDALIKPLVDTCREVCQLRLADGKDTPTVCIVAQQLRSAEVFEGWLKEFHKAFRVWRVPDQVLTGGLGSDSGFVIHIGLLR</sequence>
<dbReference type="GO" id="GO:0008757">
    <property type="term" value="F:S-adenosylmethionine-dependent methyltransferase activity"/>
    <property type="evidence" value="ECO:0007669"/>
    <property type="project" value="UniProtKB-ARBA"/>
</dbReference>
<evidence type="ECO:0000256" key="1">
    <source>
        <dbReference type="SAM" id="MobiDB-lite"/>
    </source>
</evidence>
<dbReference type="GO" id="GO:0005829">
    <property type="term" value="C:cytosol"/>
    <property type="evidence" value="ECO:0007669"/>
    <property type="project" value="TreeGrafter"/>
</dbReference>
<dbReference type="RefSeq" id="XP_024727077.1">
    <property type="nucleotide sequence ID" value="XM_024884142.1"/>
</dbReference>
<reference evidence="2 3" key="1">
    <citation type="submission" date="2016-04" db="EMBL/GenBank/DDBJ databases">
        <title>A degradative enzymes factory behind the ericoid mycorrhizal symbiosis.</title>
        <authorList>
            <consortium name="DOE Joint Genome Institute"/>
            <person name="Martino E."/>
            <person name="Morin E."/>
            <person name="Grelet G."/>
            <person name="Kuo A."/>
            <person name="Kohler A."/>
            <person name="Daghino S."/>
            <person name="Barry K."/>
            <person name="Choi C."/>
            <person name="Cichocki N."/>
            <person name="Clum A."/>
            <person name="Copeland A."/>
            <person name="Hainaut M."/>
            <person name="Haridas S."/>
            <person name="Labutti K."/>
            <person name="Lindquist E."/>
            <person name="Lipzen A."/>
            <person name="Khouja H.-R."/>
            <person name="Murat C."/>
            <person name="Ohm R."/>
            <person name="Olson A."/>
            <person name="Spatafora J."/>
            <person name="Veneault-Fourrey C."/>
            <person name="Henrissat B."/>
            <person name="Grigoriev I."/>
            <person name="Martin F."/>
            <person name="Perotto S."/>
        </authorList>
    </citation>
    <scope>NUCLEOTIDE SEQUENCE [LARGE SCALE GENOMIC DNA]</scope>
    <source>
        <strain evidence="2 3">E</strain>
    </source>
</reference>
<keyword evidence="3" id="KW-1185">Reference proteome</keyword>
<dbReference type="Pfam" id="PF10294">
    <property type="entry name" value="Methyltransf_16"/>
    <property type="match status" value="2"/>
</dbReference>
<dbReference type="EMBL" id="KZ613913">
    <property type="protein sequence ID" value="PMD50173.1"/>
    <property type="molecule type" value="Genomic_DNA"/>
</dbReference>
<dbReference type="AlphaFoldDB" id="A0A2J6SHD7"/>
<dbReference type="PANTHER" id="PTHR14614:SF109">
    <property type="entry name" value="RIBOSOMAL LYSINE N-METHYLTRANSFERASE 5"/>
    <property type="match status" value="1"/>
</dbReference>
<evidence type="ECO:0000313" key="3">
    <source>
        <dbReference type="Proteomes" id="UP000235371"/>
    </source>
</evidence>
<dbReference type="GO" id="GO:0032991">
    <property type="term" value="C:protein-containing complex"/>
    <property type="evidence" value="ECO:0007669"/>
    <property type="project" value="TreeGrafter"/>
</dbReference>
<dbReference type="InParanoid" id="A0A2J6SHD7"/>
<evidence type="ECO:0008006" key="4">
    <source>
        <dbReference type="Google" id="ProtNLM"/>
    </source>
</evidence>
<dbReference type="GeneID" id="36592219"/>
<gene>
    <name evidence="2" type="ORF">K444DRAFT_637582</name>
</gene>
<dbReference type="FunCoup" id="A0A2J6SHD7">
    <property type="interactions" value="15"/>
</dbReference>
<protein>
    <recommendedName>
        <fullName evidence="4">Diaminohydroxyphosphoribosylamino-pyrimidine deaminase</fullName>
    </recommendedName>
</protein>
<dbReference type="Proteomes" id="UP000235371">
    <property type="component" value="Unassembled WGS sequence"/>
</dbReference>
<accession>A0A2J6SHD7</accession>
<dbReference type="InterPro" id="IPR029063">
    <property type="entry name" value="SAM-dependent_MTases_sf"/>
</dbReference>
<evidence type="ECO:0000313" key="2">
    <source>
        <dbReference type="EMBL" id="PMD50173.1"/>
    </source>
</evidence>
<dbReference type="InterPro" id="IPR019410">
    <property type="entry name" value="Methyltransf_16"/>
</dbReference>
<organism evidence="2 3">
    <name type="scientific">Hyaloscypha bicolor E</name>
    <dbReference type="NCBI Taxonomy" id="1095630"/>
    <lineage>
        <taxon>Eukaryota</taxon>
        <taxon>Fungi</taxon>
        <taxon>Dikarya</taxon>
        <taxon>Ascomycota</taxon>
        <taxon>Pezizomycotina</taxon>
        <taxon>Leotiomycetes</taxon>
        <taxon>Helotiales</taxon>
        <taxon>Hyaloscyphaceae</taxon>
        <taxon>Hyaloscypha</taxon>
        <taxon>Hyaloscypha bicolor</taxon>
    </lineage>
</organism>